<accession>A0A7W5H9B2</accession>
<evidence type="ECO:0000313" key="2">
    <source>
        <dbReference type="EMBL" id="MBB3209931.1"/>
    </source>
</evidence>
<feature type="compositionally biased region" description="Low complexity" evidence="1">
    <location>
        <begin position="217"/>
        <end position="238"/>
    </location>
</feature>
<dbReference type="Proteomes" id="UP000536179">
    <property type="component" value="Unassembled WGS sequence"/>
</dbReference>
<dbReference type="EMBL" id="JACHXU010000029">
    <property type="protein sequence ID" value="MBB3209931.1"/>
    <property type="molecule type" value="Genomic_DNA"/>
</dbReference>
<gene>
    <name evidence="2" type="ORF">FHS27_005776</name>
</gene>
<evidence type="ECO:0000313" key="3">
    <source>
        <dbReference type="Proteomes" id="UP000536179"/>
    </source>
</evidence>
<organism evidence="2 3">
    <name type="scientific">Aporhodopirellula rubra</name>
    <dbReference type="NCBI Taxonomy" id="980271"/>
    <lineage>
        <taxon>Bacteria</taxon>
        <taxon>Pseudomonadati</taxon>
        <taxon>Planctomycetota</taxon>
        <taxon>Planctomycetia</taxon>
        <taxon>Pirellulales</taxon>
        <taxon>Pirellulaceae</taxon>
        <taxon>Aporhodopirellula</taxon>
    </lineage>
</organism>
<comment type="caution">
    <text evidence="2">The sequence shown here is derived from an EMBL/GenBank/DDBJ whole genome shotgun (WGS) entry which is preliminary data.</text>
</comment>
<dbReference type="AlphaFoldDB" id="A0A7W5H9B2"/>
<keyword evidence="3" id="KW-1185">Reference proteome</keyword>
<proteinExistence type="predicted"/>
<evidence type="ECO:0000256" key="1">
    <source>
        <dbReference type="SAM" id="MobiDB-lite"/>
    </source>
</evidence>
<feature type="region of interest" description="Disordered" evidence="1">
    <location>
        <begin position="187"/>
        <end position="288"/>
    </location>
</feature>
<name>A0A7W5H9B2_9BACT</name>
<dbReference type="PROSITE" id="PS51257">
    <property type="entry name" value="PROKAR_LIPOPROTEIN"/>
    <property type="match status" value="1"/>
</dbReference>
<protein>
    <submittedName>
        <fullName evidence="2">Uncharacterized protein</fullName>
    </submittedName>
</protein>
<sequence length="419" mass="44926">MNLFLQKTLVRFCCIGGVATCVLLAGCSEEAPIVTYQIPTTVPAALAAEDTRMVAAILPQEKQAWFFKIMGRVSAVDRIADEFREFVEQIEFKDGEPVIGELPENWKRGGARAMRFASIDINTPEQQLDLSISQLARMDDWDALVTSNVTRWRGQVGLEATDEKWSGAEELDWQNGDSSAAAVWVDVTGRPSTSGPPAMGSPPFAGGAPIAGGGPFSGDAPFAGSGAMPSGASGSPDPHAGLPRSAREAIAARAKEVGGTENTDAKQSDSTTDEEASKSKLKYDRPEGWRDGRMSMMRLAAFNVGPEDSAAEVTIINAGGDLRGNVARWMGQIRESAVPDEEVDAALENAEKFEVSGRPAQRFVLLPEERSDAGEATAIDATIIPLEEGFSMFVKMTGPVETINSQSEQMKAFLQSIEF</sequence>
<feature type="compositionally biased region" description="Basic and acidic residues" evidence="1">
    <location>
        <begin position="275"/>
        <end position="288"/>
    </location>
</feature>
<feature type="compositionally biased region" description="Basic and acidic residues" evidence="1">
    <location>
        <begin position="253"/>
        <end position="267"/>
    </location>
</feature>
<reference evidence="2 3" key="1">
    <citation type="submission" date="2020-08" db="EMBL/GenBank/DDBJ databases">
        <title>Genomic Encyclopedia of Type Strains, Phase III (KMG-III): the genomes of soil and plant-associated and newly described type strains.</title>
        <authorList>
            <person name="Whitman W."/>
        </authorList>
    </citation>
    <scope>NUCLEOTIDE SEQUENCE [LARGE SCALE GENOMIC DNA]</scope>
    <source>
        <strain evidence="2 3">CECT 8075</strain>
    </source>
</reference>